<accession>K9GWK6</accession>
<keyword evidence="6 10" id="KW-0479">Metal-binding</keyword>
<evidence type="ECO:0000256" key="10">
    <source>
        <dbReference type="RuleBase" id="RU364116"/>
    </source>
</evidence>
<dbReference type="Pfam" id="PF04055">
    <property type="entry name" value="Radical_SAM"/>
    <property type="match status" value="1"/>
</dbReference>
<dbReference type="PANTHER" id="PTHR13932:SF5">
    <property type="entry name" value="RADICAL S-ADENOSYL METHIONINE DOMAIN-CONTAINING PROTEIN 1, MITOCHONDRIAL"/>
    <property type="match status" value="1"/>
</dbReference>
<dbReference type="SUPFAM" id="SSF102114">
    <property type="entry name" value="Radical SAM enzymes"/>
    <property type="match status" value="1"/>
</dbReference>
<keyword evidence="13" id="KW-1185">Reference proteome</keyword>
<dbReference type="InterPro" id="IPR058240">
    <property type="entry name" value="rSAM_sf"/>
</dbReference>
<evidence type="ECO:0000259" key="11">
    <source>
        <dbReference type="PROSITE" id="PS51918"/>
    </source>
</evidence>
<keyword evidence="7 10" id="KW-0408">Iron</keyword>
<dbReference type="PANTHER" id="PTHR13932">
    <property type="entry name" value="COPROPORPHYRINIGEN III OXIDASE"/>
    <property type="match status" value="1"/>
</dbReference>
<dbReference type="InterPro" id="IPR007197">
    <property type="entry name" value="rSAM"/>
</dbReference>
<keyword evidence="10" id="KW-0004">4Fe-4S</keyword>
<dbReference type="eggNOG" id="COG0635">
    <property type="taxonomic scope" value="Bacteria"/>
</dbReference>
<evidence type="ECO:0000256" key="5">
    <source>
        <dbReference type="ARBA" id="ARBA00022691"/>
    </source>
</evidence>
<dbReference type="PROSITE" id="PS51918">
    <property type="entry name" value="RADICAL_SAM"/>
    <property type="match status" value="1"/>
</dbReference>
<dbReference type="InterPro" id="IPR006638">
    <property type="entry name" value="Elp3/MiaA/NifB-like_rSAM"/>
</dbReference>
<evidence type="ECO:0000256" key="6">
    <source>
        <dbReference type="ARBA" id="ARBA00022723"/>
    </source>
</evidence>
<dbReference type="GO" id="GO:0006779">
    <property type="term" value="P:porphyrin-containing compound biosynthetic process"/>
    <property type="evidence" value="ECO:0007669"/>
    <property type="project" value="InterPro"/>
</dbReference>
<comment type="subcellular location">
    <subcellularLocation>
        <location evidence="10">Cytoplasm</location>
    </subcellularLocation>
</comment>
<dbReference type="GO" id="GO:0051539">
    <property type="term" value="F:4 iron, 4 sulfur cluster binding"/>
    <property type="evidence" value="ECO:0007669"/>
    <property type="project" value="UniProtKB-UniRule"/>
</dbReference>
<dbReference type="InterPro" id="IPR010723">
    <property type="entry name" value="HemN_C"/>
</dbReference>
<reference evidence="12 13" key="1">
    <citation type="journal article" date="2013" name="Genome Announc.">
        <title>Draft Genome Sequence of an Alphaproteobacterium, Caenispirillum salinarum AK4(T), Isolated from a Solar Saltern.</title>
        <authorList>
            <person name="Khatri I."/>
            <person name="Singh A."/>
            <person name="Korpole S."/>
            <person name="Pinnaka A.K."/>
            <person name="Subramanian S."/>
        </authorList>
    </citation>
    <scope>NUCLEOTIDE SEQUENCE [LARGE SCALE GENOMIC DNA]</scope>
    <source>
        <strain evidence="12 13">AK4</strain>
    </source>
</reference>
<comment type="similarity">
    <text evidence="2">Belongs to the anaerobic coproporphyrinogen-III oxidase family. HemW subfamily.</text>
</comment>
<dbReference type="SFLD" id="SFLDG01065">
    <property type="entry name" value="anaerobic_coproporphyrinogen-I"/>
    <property type="match status" value="1"/>
</dbReference>
<feature type="domain" description="Radical SAM core" evidence="11">
    <location>
        <begin position="5"/>
        <end position="244"/>
    </location>
</feature>
<dbReference type="SFLD" id="SFLDF00288">
    <property type="entry name" value="HemN-like__clustered_with_nucl"/>
    <property type="match status" value="1"/>
</dbReference>
<evidence type="ECO:0000256" key="7">
    <source>
        <dbReference type="ARBA" id="ARBA00023004"/>
    </source>
</evidence>
<dbReference type="SFLD" id="SFLDF00562">
    <property type="entry name" value="HemN-like__clustered_with_heat"/>
    <property type="match status" value="1"/>
</dbReference>
<name>K9GWK6_9PROT</name>
<dbReference type="NCBIfam" id="TIGR00539">
    <property type="entry name" value="hemN_rel"/>
    <property type="match status" value="1"/>
</dbReference>
<dbReference type="PATRIC" id="fig|1238182.3.peg.2011"/>
<evidence type="ECO:0000256" key="4">
    <source>
        <dbReference type="ARBA" id="ARBA00022617"/>
    </source>
</evidence>
<evidence type="ECO:0000256" key="3">
    <source>
        <dbReference type="ARBA" id="ARBA00017228"/>
    </source>
</evidence>
<keyword evidence="10" id="KW-0963">Cytoplasm</keyword>
<dbReference type="SFLD" id="SFLDS00029">
    <property type="entry name" value="Radical_SAM"/>
    <property type="match status" value="1"/>
</dbReference>
<dbReference type="CDD" id="cd01335">
    <property type="entry name" value="Radical_SAM"/>
    <property type="match status" value="1"/>
</dbReference>
<dbReference type="InterPro" id="IPR004559">
    <property type="entry name" value="HemW-like"/>
</dbReference>
<dbReference type="RefSeq" id="WP_009540457.1">
    <property type="nucleotide sequence ID" value="NZ_ANHY01000008.1"/>
</dbReference>
<dbReference type="InterPro" id="IPR013785">
    <property type="entry name" value="Aldolase_TIM"/>
</dbReference>
<dbReference type="GO" id="GO:0005737">
    <property type="term" value="C:cytoplasm"/>
    <property type="evidence" value="ECO:0007669"/>
    <property type="project" value="UniProtKB-SubCell"/>
</dbReference>
<comment type="caution">
    <text evidence="12">The sequence shown here is derived from an EMBL/GenBank/DDBJ whole genome shotgun (WGS) entry which is preliminary data.</text>
</comment>
<evidence type="ECO:0000256" key="1">
    <source>
        <dbReference type="ARBA" id="ARBA00001966"/>
    </source>
</evidence>
<evidence type="ECO:0000256" key="2">
    <source>
        <dbReference type="ARBA" id="ARBA00006100"/>
    </source>
</evidence>
<keyword evidence="4 10" id="KW-0349">Heme</keyword>
<keyword evidence="9 10" id="KW-0143">Chaperone</keyword>
<evidence type="ECO:0000256" key="9">
    <source>
        <dbReference type="ARBA" id="ARBA00023186"/>
    </source>
</evidence>
<comment type="cofactor">
    <cofactor evidence="1">
        <name>[4Fe-4S] cluster</name>
        <dbReference type="ChEBI" id="CHEBI:49883"/>
    </cofactor>
</comment>
<organism evidence="12 13">
    <name type="scientific">Caenispirillum salinarum AK4</name>
    <dbReference type="NCBI Taxonomy" id="1238182"/>
    <lineage>
        <taxon>Bacteria</taxon>
        <taxon>Pseudomonadati</taxon>
        <taxon>Pseudomonadota</taxon>
        <taxon>Alphaproteobacteria</taxon>
        <taxon>Rhodospirillales</taxon>
        <taxon>Novispirillaceae</taxon>
        <taxon>Caenispirillum</taxon>
    </lineage>
</organism>
<dbReference type="InterPro" id="IPR034505">
    <property type="entry name" value="Coproporphyrinogen-III_oxidase"/>
</dbReference>
<comment type="function">
    <text evidence="10">Probably acts as a heme chaperone, transferring heme to an unknown acceptor. Binds one molecule of heme per monomer, possibly covalently. Binds 1 [4Fe-4S] cluster. The cluster is coordinated with 3 cysteines and an exchangeable S-adenosyl-L-methionine.</text>
</comment>
<sequence length="406" mass="44625">MTDHIQGDEGFGLYVHWPFCLSKCPYCDFNSHVVDRVDHGRFRAALRVELAHYAAMAGREGRRLTSVFFGGGTPSLMEPGTVAAILEDARSLFTPANDLEVTLEANPGAVDRAKFEDFRDAGVNRVSLGVQALDDAALAFLGRRHDRAEALAALEAAQSLFPRTSIDLIYARPGHDPEAWRQELRQALDILAGHGHLSLYQLTVEQGTKFYLDWHRGDWRLPEEDDAVSLWHVTQEETARAGLPSYEVSNHARPGEECRHNLVYWRGGDYIGVGPGAHGRLTVGGTPRATRQHRAPERWLSQVEAHGHATTRDDPLGQAERAEELLLMGLRLTEGVDKMRFHRLSGRPLDGFVDARALADLTEMGLLEDTPAALRATADGMLVLNGLIAALVPVDGDAEDGSPPGR</sequence>
<keyword evidence="5 10" id="KW-0949">S-adenosyl-L-methionine</keyword>
<dbReference type="AlphaFoldDB" id="K9GWK6"/>
<evidence type="ECO:0000313" key="13">
    <source>
        <dbReference type="Proteomes" id="UP000009881"/>
    </source>
</evidence>
<dbReference type="Proteomes" id="UP000009881">
    <property type="component" value="Unassembled WGS sequence"/>
</dbReference>
<dbReference type="Gene3D" id="3.20.20.70">
    <property type="entry name" value="Aldolase class I"/>
    <property type="match status" value="1"/>
</dbReference>
<gene>
    <name evidence="12" type="ORF">C882_4349</name>
</gene>
<dbReference type="Pfam" id="PF06969">
    <property type="entry name" value="HemN_C"/>
    <property type="match status" value="1"/>
</dbReference>
<dbReference type="EMBL" id="ANHY01000008">
    <property type="protein sequence ID" value="EKV30390.1"/>
    <property type="molecule type" value="Genomic_DNA"/>
</dbReference>
<evidence type="ECO:0000256" key="8">
    <source>
        <dbReference type="ARBA" id="ARBA00023014"/>
    </source>
</evidence>
<keyword evidence="8 10" id="KW-0411">Iron-sulfur</keyword>
<dbReference type="SMART" id="SM00729">
    <property type="entry name" value="Elp3"/>
    <property type="match status" value="1"/>
</dbReference>
<proteinExistence type="inferred from homology"/>
<dbReference type="GO" id="GO:0046872">
    <property type="term" value="F:metal ion binding"/>
    <property type="evidence" value="ECO:0007669"/>
    <property type="project" value="UniProtKB-UniRule"/>
</dbReference>
<protein>
    <recommendedName>
        <fullName evidence="3 10">Heme chaperone HemW</fullName>
    </recommendedName>
</protein>
<evidence type="ECO:0000313" key="12">
    <source>
        <dbReference type="EMBL" id="EKV30390.1"/>
    </source>
</evidence>
<dbReference type="GO" id="GO:0004109">
    <property type="term" value="F:coproporphyrinogen oxidase activity"/>
    <property type="evidence" value="ECO:0007669"/>
    <property type="project" value="InterPro"/>
</dbReference>
<dbReference type="STRING" id="1238182.C882_4349"/>